<evidence type="ECO:0000256" key="1">
    <source>
        <dbReference type="SAM" id="MobiDB-lite"/>
    </source>
</evidence>
<dbReference type="RefSeq" id="WP_157433978.1">
    <property type="nucleotide sequence ID" value="NZ_CP016076.1"/>
</dbReference>
<evidence type="ECO:0000313" key="4">
    <source>
        <dbReference type="Proteomes" id="UP000185511"/>
    </source>
</evidence>
<keyword evidence="4" id="KW-1185">Reference proteome</keyword>
<keyword evidence="2" id="KW-0812">Transmembrane</keyword>
<feature type="transmembrane region" description="Helical" evidence="2">
    <location>
        <begin position="146"/>
        <end position="168"/>
    </location>
</feature>
<dbReference type="Proteomes" id="UP000185511">
    <property type="component" value="Chromosome"/>
</dbReference>
<dbReference type="KEGG" id="acad:UA74_03795"/>
<keyword evidence="2" id="KW-0472">Membrane</keyword>
<dbReference type="EMBL" id="CP016076">
    <property type="protein sequence ID" value="APU12839.1"/>
    <property type="molecule type" value="Genomic_DNA"/>
</dbReference>
<protein>
    <submittedName>
        <fullName evidence="3">Uncharacterized protein</fullName>
    </submittedName>
</protein>
<keyword evidence="2" id="KW-1133">Transmembrane helix</keyword>
<evidence type="ECO:0000313" key="3">
    <source>
        <dbReference type="EMBL" id="APU12839.1"/>
    </source>
</evidence>
<feature type="transmembrane region" description="Helical" evidence="2">
    <location>
        <begin position="77"/>
        <end position="95"/>
    </location>
</feature>
<accession>A0AAC9LAM3</accession>
<feature type="transmembrane region" description="Helical" evidence="2">
    <location>
        <begin position="107"/>
        <end position="134"/>
    </location>
</feature>
<gene>
    <name evidence="3" type="ORF">UA74_03795</name>
</gene>
<feature type="transmembrane region" description="Helical" evidence="2">
    <location>
        <begin position="208"/>
        <end position="229"/>
    </location>
</feature>
<evidence type="ECO:0000256" key="2">
    <source>
        <dbReference type="SAM" id="Phobius"/>
    </source>
</evidence>
<name>A0AAC9LAM3_9PSEU</name>
<feature type="region of interest" description="Disordered" evidence="1">
    <location>
        <begin position="34"/>
        <end position="65"/>
    </location>
</feature>
<reference evidence="4" key="1">
    <citation type="submission" date="2016-06" db="EMBL/GenBank/DDBJ databases">
        <title>Complete genome sequence of Actinoalloteichus fjordicus DSM 46855 (=ADI127-17), type strain of the new species Actinoalloteichus fjordicus.</title>
        <authorList>
            <person name="Ruckert C."/>
            <person name="Nouioui I."/>
            <person name="Willmese J."/>
            <person name="van Wezel G."/>
            <person name="Klenk H.-P."/>
            <person name="Kalinowski J."/>
            <person name="Zotchev S.B."/>
        </authorList>
    </citation>
    <scope>NUCLEOTIDE SEQUENCE [LARGE SCALE GENOMIC DNA]</scope>
    <source>
        <strain evidence="4">ADI127-7</strain>
    </source>
</reference>
<organism evidence="3 4">
    <name type="scientific">Actinoalloteichus fjordicus</name>
    <dbReference type="NCBI Taxonomy" id="1612552"/>
    <lineage>
        <taxon>Bacteria</taxon>
        <taxon>Bacillati</taxon>
        <taxon>Actinomycetota</taxon>
        <taxon>Actinomycetes</taxon>
        <taxon>Pseudonocardiales</taxon>
        <taxon>Pseudonocardiaceae</taxon>
        <taxon>Actinoalloteichus</taxon>
    </lineage>
</organism>
<dbReference type="AlphaFoldDB" id="A0AAC9LAM3"/>
<feature type="transmembrane region" description="Helical" evidence="2">
    <location>
        <begin position="180"/>
        <end position="202"/>
    </location>
</feature>
<proteinExistence type="predicted"/>
<sequence>MNQEVGGAAEISEVGSGAGARQARLGLASGAAGRASGVGAGSGTEPGPIGVRRAPGASSMSPQEPAPVTGGVGIPGWGLRLLLAACAAVVCVVVSSDGAGPLVTWGLVISAALTAGLPASASPAVLIVVAVVGVTSNGGDPLRPEVLSLMPLLHLTHLLAAVTAVLPWRSRVRAAALRPALLRVVVVQLVAAGLVLVVWTLPSTVLPAWLEVAGLVSAAGLAVVGVLALRRSPNLPRDMPSERNHS</sequence>